<accession>A0A9D3UQX5</accession>
<organism evidence="2 3">
    <name type="scientific">Gossypium stocksii</name>
    <dbReference type="NCBI Taxonomy" id="47602"/>
    <lineage>
        <taxon>Eukaryota</taxon>
        <taxon>Viridiplantae</taxon>
        <taxon>Streptophyta</taxon>
        <taxon>Embryophyta</taxon>
        <taxon>Tracheophyta</taxon>
        <taxon>Spermatophyta</taxon>
        <taxon>Magnoliopsida</taxon>
        <taxon>eudicotyledons</taxon>
        <taxon>Gunneridae</taxon>
        <taxon>Pentapetalae</taxon>
        <taxon>rosids</taxon>
        <taxon>malvids</taxon>
        <taxon>Malvales</taxon>
        <taxon>Malvaceae</taxon>
        <taxon>Malvoideae</taxon>
        <taxon>Gossypium</taxon>
    </lineage>
</organism>
<evidence type="ECO:0000313" key="3">
    <source>
        <dbReference type="Proteomes" id="UP000828251"/>
    </source>
</evidence>
<gene>
    <name evidence="2" type="ORF">J1N35_033883</name>
</gene>
<feature type="region of interest" description="Disordered" evidence="1">
    <location>
        <begin position="1"/>
        <end position="22"/>
    </location>
</feature>
<evidence type="ECO:0000256" key="1">
    <source>
        <dbReference type="SAM" id="MobiDB-lite"/>
    </source>
</evidence>
<name>A0A9D3UQX5_9ROSI</name>
<dbReference type="AlphaFoldDB" id="A0A9D3UQX5"/>
<dbReference type="EMBL" id="JAIQCV010000010">
    <property type="protein sequence ID" value="KAH1055818.1"/>
    <property type="molecule type" value="Genomic_DNA"/>
</dbReference>
<evidence type="ECO:0000313" key="2">
    <source>
        <dbReference type="EMBL" id="KAH1055818.1"/>
    </source>
</evidence>
<proteinExistence type="predicted"/>
<feature type="compositionally biased region" description="Polar residues" evidence="1">
    <location>
        <begin position="1"/>
        <end position="12"/>
    </location>
</feature>
<sequence>MAMMASNSHTEGSSGGVPTENGLVNSALKLKQHKVSAIRDFLQECGRVAAPITRPSEHATID</sequence>
<protein>
    <submittedName>
        <fullName evidence="2">Uncharacterized protein</fullName>
    </submittedName>
</protein>
<comment type="caution">
    <text evidence="2">The sequence shown here is derived from an EMBL/GenBank/DDBJ whole genome shotgun (WGS) entry which is preliminary data.</text>
</comment>
<keyword evidence="3" id="KW-1185">Reference proteome</keyword>
<dbReference type="Proteomes" id="UP000828251">
    <property type="component" value="Unassembled WGS sequence"/>
</dbReference>
<reference evidence="2 3" key="1">
    <citation type="journal article" date="2021" name="Plant Biotechnol. J.">
        <title>Multi-omics assisted identification of the key and species-specific regulatory components of drought-tolerant mechanisms in Gossypium stocksii.</title>
        <authorList>
            <person name="Yu D."/>
            <person name="Ke L."/>
            <person name="Zhang D."/>
            <person name="Wu Y."/>
            <person name="Sun Y."/>
            <person name="Mei J."/>
            <person name="Sun J."/>
            <person name="Sun Y."/>
        </authorList>
    </citation>
    <scope>NUCLEOTIDE SEQUENCE [LARGE SCALE GENOMIC DNA]</scope>
    <source>
        <strain evidence="3">cv. E1</strain>
        <tissue evidence="2">Leaf</tissue>
    </source>
</reference>